<protein>
    <submittedName>
        <fullName evidence="3">Phage uncharacterized protein TIGR01671</fullName>
    </submittedName>
</protein>
<dbReference type="NCBIfam" id="TIGR01671">
    <property type="entry name" value="phage_TIGR01671"/>
    <property type="match status" value="1"/>
</dbReference>
<dbReference type="Gene3D" id="2.30.30.290">
    <property type="entry name" value="YopX-like domains"/>
    <property type="match status" value="1"/>
</dbReference>
<dbReference type="AlphaFoldDB" id="A0A0D1Y199"/>
<feature type="domain" description="YopX protein" evidence="1">
    <location>
        <begin position="5"/>
        <end position="125"/>
    </location>
</feature>
<dbReference type="Proteomes" id="UP000182836">
    <property type="component" value="Unassembled WGS sequence"/>
</dbReference>
<sequence length="133" mass="15655">MREIKFRAWDKQEKEMFMPDTENNNEIFFAGFVNGVLRCSESQYDEDDDFILMQYTGLKDKNGKDIYEGDLVNNEDNETAVIIYETGSFLLQYPDSPLDFDSLFDFQDDRLEIIGNIYQNPELLEGEYARDQV</sequence>
<organism evidence="2 4">
    <name type="scientific">Aneurinibacillus migulanus</name>
    <name type="common">Bacillus migulanus</name>
    <dbReference type="NCBI Taxonomy" id="47500"/>
    <lineage>
        <taxon>Bacteria</taxon>
        <taxon>Bacillati</taxon>
        <taxon>Bacillota</taxon>
        <taxon>Bacilli</taxon>
        <taxon>Bacillales</taxon>
        <taxon>Paenibacillaceae</taxon>
        <taxon>Aneurinibacillus group</taxon>
        <taxon>Aneurinibacillus</taxon>
    </lineage>
</organism>
<evidence type="ECO:0000313" key="3">
    <source>
        <dbReference type="EMBL" id="SDJ78334.1"/>
    </source>
</evidence>
<dbReference type="STRING" id="47500.AF333_28820"/>
<dbReference type="Pfam" id="PF09643">
    <property type="entry name" value="YopX"/>
    <property type="match status" value="1"/>
</dbReference>
<proteinExistence type="predicted"/>
<name>A0A0D1Y199_ANEMI</name>
<dbReference type="InterPro" id="IPR010024">
    <property type="entry name" value="CHP16711"/>
</dbReference>
<reference evidence="2 4" key="1">
    <citation type="submission" date="2015-07" db="EMBL/GenBank/DDBJ databases">
        <title>Fjat-14205 dsm 2895.</title>
        <authorList>
            <person name="Liu B."/>
            <person name="Wang J."/>
            <person name="Zhu Y."/>
            <person name="Liu G."/>
            <person name="Chen Q."/>
            <person name="Chen Z."/>
            <person name="Lan J."/>
            <person name="Che J."/>
            <person name="Ge C."/>
            <person name="Shi H."/>
            <person name="Pan Z."/>
            <person name="Liu X."/>
        </authorList>
    </citation>
    <scope>NUCLEOTIDE SEQUENCE [LARGE SCALE GENOMIC DNA]</scope>
    <source>
        <strain evidence="2 4">DSM 2895</strain>
    </source>
</reference>
<dbReference type="PATRIC" id="fig|47500.8.peg.5218"/>
<gene>
    <name evidence="2" type="ORF">AF333_28820</name>
    <name evidence="3" type="ORF">SAMN04487909_12870</name>
</gene>
<dbReference type="SUPFAM" id="SSF159006">
    <property type="entry name" value="YopX-like"/>
    <property type="match status" value="1"/>
</dbReference>
<evidence type="ECO:0000313" key="5">
    <source>
        <dbReference type="Proteomes" id="UP000182836"/>
    </source>
</evidence>
<evidence type="ECO:0000313" key="2">
    <source>
        <dbReference type="EMBL" id="KON90489.1"/>
    </source>
</evidence>
<dbReference type="OrthoDB" id="1809393at2"/>
<dbReference type="RefSeq" id="WP_043063261.1">
    <property type="nucleotide sequence ID" value="NZ_BJOA01000092.1"/>
</dbReference>
<dbReference type="EMBL" id="LGUG01000012">
    <property type="protein sequence ID" value="KON90489.1"/>
    <property type="molecule type" value="Genomic_DNA"/>
</dbReference>
<dbReference type="InterPro" id="IPR023385">
    <property type="entry name" value="YopX-like_C"/>
</dbReference>
<dbReference type="Proteomes" id="UP000037269">
    <property type="component" value="Unassembled WGS sequence"/>
</dbReference>
<dbReference type="InterPro" id="IPR019096">
    <property type="entry name" value="YopX_protein"/>
</dbReference>
<dbReference type="GeneID" id="42309137"/>
<reference evidence="3 5" key="2">
    <citation type="submission" date="2016-10" db="EMBL/GenBank/DDBJ databases">
        <authorList>
            <person name="de Groot N.N."/>
        </authorList>
    </citation>
    <scope>NUCLEOTIDE SEQUENCE [LARGE SCALE GENOMIC DNA]</scope>
    <source>
        <strain evidence="3 5">DSM 2895</strain>
    </source>
</reference>
<evidence type="ECO:0000259" key="1">
    <source>
        <dbReference type="Pfam" id="PF09643"/>
    </source>
</evidence>
<accession>A0A0D1Y199</accession>
<evidence type="ECO:0000313" key="4">
    <source>
        <dbReference type="Proteomes" id="UP000037269"/>
    </source>
</evidence>
<dbReference type="EMBL" id="FNED01000028">
    <property type="protein sequence ID" value="SDJ78334.1"/>
    <property type="molecule type" value="Genomic_DNA"/>
</dbReference>
<keyword evidence="4" id="KW-1185">Reference proteome</keyword>